<comment type="caution">
    <text evidence="9">The sequence shown here is derived from an EMBL/GenBank/DDBJ whole genome shotgun (WGS) entry which is preliminary data.</text>
</comment>
<comment type="subcellular location">
    <subcellularLocation>
        <location evidence="1">Cell membrane</location>
        <topology evidence="1">Lipid-anchor</topology>
    </subcellularLocation>
</comment>
<accession>A0A2T8FGE2</accession>
<keyword evidence="10" id="KW-1185">Reference proteome</keyword>
<comment type="similarity">
    <text evidence="2">Belongs to the BMP lipoprotein family.</text>
</comment>
<dbReference type="Pfam" id="PF02608">
    <property type="entry name" value="Bmp"/>
    <property type="match status" value="1"/>
</dbReference>
<proteinExistence type="inferred from homology"/>
<keyword evidence="3" id="KW-1003">Cell membrane</keyword>
<organism evidence="9 10">
    <name type="scientific">Nocardioides gansuensis</name>
    <dbReference type="NCBI Taxonomy" id="2138300"/>
    <lineage>
        <taxon>Bacteria</taxon>
        <taxon>Bacillati</taxon>
        <taxon>Actinomycetota</taxon>
        <taxon>Actinomycetes</taxon>
        <taxon>Propionibacteriales</taxon>
        <taxon>Nocardioidaceae</taxon>
        <taxon>Nocardioides</taxon>
    </lineage>
</organism>
<dbReference type="OrthoDB" id="9784230at2"/>
<evidence type="ECO:0000256" key="3">
    <source>
        <dbReference type="ARBA" id="ARBA00022475"/>
    </source>
</evidence>
<evidence type="ECO:0000256" key="6">
    <source>
        <dbReference type="ARBA" id="ARBA00023288"/>
    </source>
</evidence>
<gene>
    <name evidence="9" type="ORF">DDE18_04055</name>
</gene>
<dbReference type="SUPFAM" id="SSF53822">
    <property type="entry name" value="Periplasmic binding protein-like I"/>
    <property type="match status" value="1"/>
</dbReference>
<dbReference type="PRINTS" id="PR01733">
    <property type="entry name" value="LIPPROTEIN48"/>
</dbReference>
<dbReference type="PANTHER" id="PTHR34296">
    <property type="entry name" value="TRANSCRIPTIONAL ACTIVATOR PROTEIN MED"/>
    <property type="match status" value="1"/>
</dbReference>
<evidence type="ECO:0000313" key="10">
    <source>
        <dbReference type="Proteomes" id="UP000246018"/>
    </source>
</evidence>
<dbReference type="InterPro" id="IPR003760">
    <property type="entry name" value="PnrA-like"/>
</dbReference>
<dbReference type="GO" id="GO:0005886">
    <property type="term" value="C:plasma membrane"/>
    <property type="evidence" value="ECO:0007669"/>
    <property type="project" value="UniProtKB-SubCell"/>
</dbReference>
<keyword evidence="4" id="KW-0732">Signal</keyword>
<dbReference type="InterPro" id="IPR028082">
    <property type="entry name" value="Peripla_BP_I"/>
</dbReference>
<protein>
    <submittedName>
        <fullName evidence="9">BMP family ABC transporter substrate-binding protein</fullName>
    </submittedName>
</protein>
<evidence type="ECO:0000256" key="2">
    <source>
        <dbReference type="ARBA" id="ARBA00008610"/>
    </source>
</evidence>
<evidence type="ECO:0000256" key="5">
    <source>
        <dbReference type="ARBA" id="ARBA00023136"/>
    </source>
</evidence>
<evidence type="ECO:0000256" key="7">
    <source>
        <dbReference type="SAM" id="MobiDB-lite"/>
    </source>
</evidence>
<sequence length="380" mass="39535">MVLAGRAPVRAPQNRRSGGAVRKTARIAAVATIAALSLAACGERPTDEPETATETPTATETEPAEQFPDFKACMVSDSGGFDDKSFNQTSHAGLEAAAEKLGVQTAEVESQSPSEFDDNIAEMVSQGCNSITTVGFLLGDATLKSAKKNKDISYSIVDFAYEKAPANVKGLTFNTAEPSFLAGYLAAAKSETGVVGTFGGLNIPTVTIFMTGFHQGVQRYNEDNGADVKVIGWDPAKPKAGSFTNDFESKTIGQQTAEEMITQGADVIFPVAGPAGLGGLQAAQDNDAWGIWVDTDGCVSAEEYCDILLTSVVKGMDVAVEQAITDAASGTFSNELYVGTLENGGVSLAEFGPNADVDDELAAELEELKAGIIDGSITVG</sequence>
<keyword evidence="5" id="KW-0472">Membrane</keyword>
<evidence type="ECO:0000259" key="8">
    <source>
        <dbReference type="Pfam" id="PF02608"/>
    </source>
</evidence>
<evidence type="ECO:0000256" key="4">
    <source>
        <dbReference type="ARBA" id="ARBA00022729"/>
    </source>
</evidence>
<feature type="region of interest" description="Disordered" evidence="7">
    <location>
        <begin position="40"/>
        <end position="65"/>
    </location>
</feature>
<dbReference type="AlphaFoldDB" id="A0A2T8FGE2"/>
<dbReference type="Gene3D" id="3.40.50.2300">
    <property type="match status" value="2"/>
</dbReference>
<dbReference type="InterPro" id="IPR050957">
    <property type="entry name" value="BMP_lipoprotein"/>
</dbReference>
<evidence type="ECO:0000313" key="9">
    <source>
        <dbReference type="EMBL" id="PVG84775.1"/>
    </source>
</evidence>
<dbReference type="Proteomes" id="UP000246018">
    <property type="component" value="Unassembled WGS sequence"/>
</dbReference>
<feature type="compositionally biased region" description="Low complexity" evidence="7">
    <location>
        <begin position="52"/>
        <end position="65"/>
    </location>
</feature>
<dbReference type="InterPro" id="IPR008107">
    <property type="entry name" value="Mycoplasma_p48"/>
</dbReference>
<feature type="domain" description="ABC transporter substrate-binding protein PnrA-like" evidence="8">
    <location>
        <begin position="72"/>
        <end position="360"/>
    </location>
</feature>
<name>A0A2T8FGE2_9ACTN</name>
<dbReference type="CDD" id="cd06354">
    <property type="entry name" value="PBP1_PrnA-like"/>
    <property type="match status" value="1"/>
</dbReference>
<reference evidence="9 10" key="1">
    <citation type="submission" date="2018-04" db="EMBL/GenBank/DDBJ databases">
        <title>Genome of Nocardioides gansuensis WSJ-1.</title>
        <authorList>
            <person name="Wu S."/>
            <person name="Wang G."/>
        </authorList>
    </citation>
    <scope>NUCLEOTIDE SEQUENCE [LARGE SCALE GENOMIC DNA]</scope>
    <source>
        <strain evidence="9 10">WSJ-1</strain>
    </source>
</reference>
<evidence type="ECO:0000256" key="1">
    <source>
        <dbReference type="ARBA" id="ARBA00004193"/>
    </source>
</evidence>
<keyword evidence="6" id="KW-0449">Lipoprotein</keyword>
<dbReference type="EMBL" id="QDGZ01000001">
    <property type="protein sequence ID" value="PVG84775.1"/>
    <property type="molecule type" value="Genomic_DNA"/>
</dbReference>
<feature type="region of interest" description="Disordered" evidence="7">
    <location>
        <begin position="1"/>
        <end position="20"/>
    </location>
</feature>
<dbReference type="PANTHER" id="PTHR34296:SF2">
    <property type="entry name" value="ABC TRANSPORTER GUANOSINE-BINDING PROTEIN NUPN"/>
    <property type="match status" value="1"/>
</dbReference>